<keyword evidence="1 4" id="KW-0808">Transferase</keyword>
<evidence type="ECO:0000256" key="1">
    <source>
        <dbReference type="ARBA" id="ARBA00022679"/>
    </source>
</evidence>
<dbReference type="Proteomes" id="UP000002417">
    <property type="component" value="Chromosome"/>
</dbReference>
<dbReference type="HOGENOM" id="CLU_029499_2_1_5"/>
<organism evidence="4 5">
    <name type="scientific">Xanthobacter autotrophicus (strain ATCC BAA-1158 / Py2)</name>
    <dbReference type="NCBI Taxonomy" id="78245"/>
    <lineage>
        <taxon>Bacteria</taxon>
        <taxon>Pseudomonadati</taxon>
        <taxon>Pseudomonadota</taxon>
        <taxon>Alphaproteobacteria</taxon>
        <taxon>Hyphomicrobiales</taxon>
        <taxon>Xanthobacteraceae</taxon>
        <taxon>Xanthobacter</taxon>
    </lineage>
</organism>
<dbReference type="PANTHER" id="PTHR43584">
    <property type="entry name" value="NUCLEOTIDYL TRANSFERASE"/>
    <property type="match status" value="1"/>
</dbReference>
<evidence type="ECO:0000313" key="5">
    <source>
        <dbReference type="Proteomes" id="UP000002417"/>
    </source>
</evidence>
<dbReference type="AlphaFoldDB" id="A7IKI4"/>
<dbReference type="SUPFAM" id="SSF53448">
    <property type="entry name" value="Nucleotide-diphospho-sugar transferases"/>
    <property type="match status" value="1"/>
</dbReference>
<name>A7IKI4_XANP2</name>
<sequence length="255" mass="27724">MTDKAQAGHSTAQISDNRISTAMVLAAGMGTRMRPLTDTRPKPLVEVYGRPLIDHVLGRVADAGIPQAVVNLHHHADMLEAHLKARGGPPQIVLSDERGQLLETGGGVRKALPLLGPDPFLAINSDTIWIEGMRPNLVRLMEHFDPERMDALLLLASAAHSIGYDGMGDFQMDKLGRLTRRAERTVVPFVYAGAAILKPELFEGTPDGAFSLNRIFDKAAEAERLFGLRLDGIWMHVGTPDAIALAEEAIQRSSD</sequence>
<evidence type="ECO:0000313" key="4">
    <source>
        <dbReference type="EMBL" id="ABS68527.1"/>
    </source>
</evidence>
<dbReference type="eggNOG" id="COG1208">
    <property type="taxonomic scope" value="Bacteria"/>
</dbReference>
<accession>A7IKI4</accession>
<dbReference type="CDD" id="cd06422">
    <property type="entry name" value="NTP_transferase_like_1"/>
    <property type="match status" value="1"/>
</dbReference>
<evidence type="ECO:0000259" key="3">
    <source>
        <dbReference type="Pfam" id="PF00483"/>
    </source>
</evidence>
<keyword evidence="5" id="KW-1185">Reference proteome</keyword>
<reference evidence="4 5" key="1">
    <citation type="submission" date="2007-07" db="EMBL/GenBank/DDBJ databases">
        <title>Complete sequence of chromosome of Xanthobacter autotrophicus Py2.</title>
        <authorList>
            <consortium name="US DOE Joint Genome Institute"/>
            <person name="Copeland A."/>
            <person name="Lucas S."/>
            <person name="Lapidus A."/>
            <person name="Barry K."/>
            <person name="Glavina del Rio T."/>
            <person name="Hammon N."/>
            <person name="Israni S."/>
            <person name="Dalin E."/>
            <person name="Tice H."/>
            <person name="Pitluck S."/>
            <person name="Sims D."/>
            <person name="Brettin T."/>
            <person name="Bruce D."/>
            <person name="Detter J.C."/>
            <person name="Han C."/>
            <person name="Tapia R."/>
            <person name="Brainard J."/>
            <person name="Schmutz J."/>
            <person name="Larimer F."/>
            <person name="Land M."/>
            <person name="Hauser L."/>
            <person name="Kyrpides N."/>
            <person name="Kim E."/>
            <person name="Ensigns S.A."/>
            <person name="Richardson P."/>
        </authorList>
    </citation>
    <scope>NUCLEOTIDE SEQUENCE [LARGE SCALE GENOMIC DNA]</scope>
    <source>
        <strain evidence="5">ATCC BAA-1158 / Py2</strain>
    </source>
</reference>
<dbReference type="Gene3D" id="3.90.550.10">
    <property type="entry name" value="Spore Coat Polysaccharide Biosynthesis Protein SpsA, Chain A"/>
    <property type="match status" value="1"/>
</dbReference>
<dbReference type="Pfam" id="PF00483">
    <property type="entry name" value="NTP_transferase"/>
    <property type="match status" value="1"/>
</dbReference>
<dbReference type="PhylomeDB" id="A7IKI4"/>
<dbReference type="STRING" id="78245.Xaut_3298"/>
<feature type="domain" description="Nucleotidyl transferase" evidence="3">
    <location>
        <begin position="22"/>
        <end position="249"/>
    </location>
</feature>
<gene>
    <name evidence="4" type="ordered locus">Xaut_3298</name>
</gene>
<dbReference type="EMBL" id="CP000781">
    <property type="protein sequence ID" value="ABS68527.1"/>
    <property type="molecule type" value="Genomic_DNA"/>
</dbReference>
<dbReference type="GO" id="GO:0016779">
    <property type="term" value="F:nucleotidyltransferase activity"/>
    <property type="evidence" value="ECO:0007669"/>
    <property type="project" value="UniProtKB-KW"/>
</dbReference>
<evidence type="ECO:0000256" key="2">
    <source>
        <dbReference type="ARBA" id="ARBA00022695"/>
    </source>
</evidence>
<keyword evidence="2" id="KW-0548">Nucleotidyltransferase</keyword>
<protein>
    <submittedName>
        <fullName evidence="4">Nucleotidyl transferase</fullName>
    </submittedName>
</protein>
<dbReference type="InterPro" id="IPR050065">
    <property type="entry name" value="GlmU-like"/>
</dbReference>
<dbReference type="InterPro" id="IPR005835">
    <property type="entry name" value="NTP_transferase_dom"/>
</dbReference>
<dbReference type="KEGG" id="xau:Xaut_3298"/>
<dbReference type="PANTHER" id="PTHR43584:SF8">
    <property type="entry name" value="N-ACETYLMURAMATE ALPHA-1-PHOSPHATE URIDYLYLTRANSFERASE"/>
    <property type="match status" value="1"/>
</dbReference>
<proteinExistence type="predicted"/>
<dbReference type="InterPro" id="IPR029044">
    <property type="entry name" value="Nucleotide-diphossugar_trans"/>
</dbReference>